<proteinExistence type="predicted"/>
<name>A0A7J0H3R4_9ERIC</name>
<accession>A0A7J0H3R4</accession>
<evidence type="ECO:0000313" key="1">
    <source>
        <dbReference type="EMBL" id="GFZ17737.1"/>
    </source>
</evidence>
<dbReference type="EMBL" id="BJWL01000026">
    <property type="protein sequence ID" value="GFZ17737.1"/>
    <property type="molecule type" value="Genomic_DNA"/>
</dbReference>
<organism evidence="1 2">
    <name type="scientific">Actinidia rufa</name>
    <dbReference type="NCBI Taxonomy" id="165716"/>
    <lineage>
        <taxon>Eukaryota</taxon>
        <taxon>Viridiplantae</taxon>
        <taxon>Streptophyta</taxon>
        <taxon>Embryophyta</taxon>
        <taxon>Tracheophyta</taxon>
        <taxon>Spermatophyta</taxon>
        <taxon>Magnoliopsida</taxon>
        <taxon>eudicotyledons</taxon>
        <taxon>Gunneridae</taxon>
        <taxon>Pentapetalae</taxon>
        <taxon>asterids</taxon>
        <taxon>Ericales</taxon>
        <taxon>Actinidiaceae</taxon>
        <taxon>Actinidia</taxon>
    </lineage>
</organism>
<dbReference type="AlphaFoldDB" id="A0A7J0H3R4"/>
<comment type="caution">
    <text evidence="1">The sequence shown here is derived from an EMBL/GenBank/DDBJ whole genome shotgun (WGS) entry which is preliminary data.</text>
</comment>
<gene>
    <name evidence="1" type="ORF">Acr_26g0010070</name>
</gene>
<evidence type="ECO:0000313" key="2">
    <source>
        <dbReference type="Proteomes" id="UP000585474"/>
    </source>
</evidence>
<dbReference type="Proteomes" id="UP000585474">
    <property type="component" value="Unassembled WGS sequence"/>
</dbReference>
<sequence>MVLMLMAFWGKVDAVEECITYLRVFKKLRFKVVNMVGWSVAELGGQDEVSIGVVSQS</sequence>
<keyword evidence="2" id="KW-1185">Reference proteome</keyword>
<protein>
    <submittedName>
        <fullName evidence="1">Uncharacterized protein</fullName>
    </submittedName>
</protein>
<reference evidence="1 2" key="1">
    <citation type="submission" date="2019-07" db="EMBL/GenBank/DDBJ databases">
        <title>De Novo Assembly of kiwifruit Actinidia rufa.</title>
        <authorList>
            <person name="Sugita-Konishi S."/>
            <person name="Sato K."/>
            <person name="Mori E."/>
            <person name="Abe Y."/>
            <person name="Kisaki G."/>
            <person name="Hamano K."/>
            <person name="Suezawa K."/>
            <person name="Otani M."/>
            <person name="Fukuda T."/>
            <person name="Manabe T."/>
            <person name="Gomi K."/>
            <person name="Tabuchi M."/>
            <person name="Akimitsu K."/>
            <person name="Kataoka I."/>
        </authorList>
    </citation>
    <scope>NUCLEOTIDE SEQUENCE [LARGE SCALE GENOMIC DNA]</scope>
    <source>
        <strain evidence="2">cv. Fuchu</strain>
    </source>
</reference>